<organism evidence="2 3">
    <name type="scientific">Coccomyxa subellipsoidea</name>
    <dbReference type="NCBI Taxonomy" id="248742"/>
    <lineage>
        <taxon>Eukaryota</taxon>
        <taxon>Viridiplantae</taxon>
        <taxon>Chlorophyta</taxon>
        <taxon>core chlorophytes</taxon>
        <taxon>Trebouxiophyceae</taxon>
        <taxon>Trebouxiophyceae incertae sedis</taxon>
        <taxon>Coccomyxaceae</taxon>
        <taxon>Coccomyxa</taxon>
    </lineage>
</organism>
<accession>A0ABR2Z2C0</accession>
<dbReference type="Proteomes" id="UP001491310">
    <property type="component" value="Unassembled WGS sequence"/>
</dbReference>
<dbReference type="EMBL" id="JALJOT010000001">
    <property type="protein sequence ID" value="KAK9918322.1"/>
    <property type="molecule type" value="Genomic_DNA"/>
</dbReference>
<reference evidence="2 3" key="1">
    <citation type="journal article" date="2024" name="Nat. Commun.">
        <title>Phylogenomics reveals the evolutionary origins of lichenization in chlorophyte algae.</title>
        <authorList>
            <person name="Puginier C."/>
            <person name="Libourel C."/>
            <person name="Otte J."/>
            <person name="Skaloud P."/>
            <person name="Haon M."/>
            <person name="Grisel S."/>
            <person name="Petersen M."/>
            <person name="Berrin J.G."/>
            <person name="Delaux P.M."/>
            <person name="Dal Grande F."/>
            <person name="Keller J."/>
        </authorList>
    </citation>
    <scope>NUCLEOTIDE SEQUENCE [LARGE SCALE GENOMIC DNA]</scope>
    <source>
        <strain evidence="2 3">SAG 216-7</strain>
    </source>
</reference>
<protein>
    <submittedName>
        <fullName evidence="2">Uncharacterized protein</fullName>
    </submittedName>
</protein>
<evidence type="ECO:0000313" key="3">
    <source>
        <dbReference type="Proteomes" id="UP001491310"/>
    </source>
</evidence>
<name>A0ABR2Z2C0_9CHLO</name>
<proteinExistence type="predicted"/>
<comment type="caution">
    <text evidence="2">The sequence shown here is derived from an EMBL/GenBank/DDBJ whole genome shotgun (WGS) entry which is preliminary data.</text>
</comment>
<sequence>MLPAFLHYSGKAFLNLSLRLVQRMELGLEEVDVSPASNRSRLRAEGMANEANSFLWALIDHNPRMLSALTACNVEAPSAAQPLSEDHHRDWPAILVRMQLTGAQKEQLLTCRRALLAEVGALITEWDGLWRDLEGIRDIDEGPHGTVTGYVHLAGLTERLRENVHALFICRAFYISYALTQVLSPLQVARYLVASYPLGPDTLSLMNCLALQGAEPSTGQLLQTAAPPGTVAGAARPGTSGGTPSRPRTAAAAVAGPGTAAAGGPSTGVPVCAAGDWRQALAQPLRVLHGRRQPSAD</sequence>
<evidence type="ECO:0000256" key="1">
    <source>
        <dbReference type="SAM" id="MobiDB-lite"/>
    </source>
</evidence>
<evidence type="ECO:0000313" key="2">
    <source>
        <dbReference type="EMBL" id="KAK9918322.1"/>
    </source>
</evidence>
<keyword evidence="3" id="KW-1185">Reference proteome</keyword>
<gene>
    <name evidence="2" type="ORF">WJX75_003180</name>
</gene>
<feature type="region of interest" description="Disordered" evidence="1">
    <location>
        <begin position="228"/>
        <end position="267"/>
    </location>
</feature>